<evidence type="ECO:0000259" key="1">
    <source>
        <dbReference type="Pfam" id="PF01408"/>
    </source>
</evidence>
<feature type="domain" description="Gfo/Idh/MocA-like oxidoreductase N-terminal" evidence="1">
    <location>
        <begin position="4"/>
        <end position="129"/>
    </location>
</feature>
<dbReference type="InterPro" id="IPR052515">
    <property type="entry name" value="Gfo/Idh/MocA_Oxidoreductase"/>
</dbReference>
<dbReference type="Pfam" id="PF22725">
    <property type="entry name" value="GFO_IDH_MocA_C3"/>
    <property type="match status" value="1"/>
</dbReference>
<evidence type="ECO:0000259" key="2">
    <source>
        <dbReference type="Pfam" id="PF22725"/>
    </source>
</evidence>
<sequence length="370" mass="41777">MSKLKFAIIGCGRISYKHVEGLVNNREEAILVATCDVDIEKANAKRDEYIEKMEENLTVNTYKDYKEMFEKEDIDVVTIATESGYHPEIAIYAMKKGKHTVVEKPMALSIDDANEMIKVAKENNVKLAICHQNRFNKPIQQLRKAMEAGRFGKLVNGTARILWNRNEGYYKQAPWRGTWRLDGGTLMNQCIHNIDLLQWMMGGEIDTVYAQCDNFLRDIEAEDFGAILVRFKNGAIGMIEGSACVFPKNLEETLSVFGEKGAVAIGGLAVNKIETWRFEDGEENEEEEVLKAQEGDPDSVYGKGHTPLFKNVIDAINNDVEPLVNGEQGKRAMAIILAAYKSRLTGMPVKFPFENFSTLDMEKAFPKKNR</sequence>
<organism evidence="3 4">
    <name type="scientific">Clostridium novyi A str. 4552</name>
    <dbReference type="NCBI Taxonomy" id="1444289"/>
    <lineage>
        <taxon>Bacteria</taxon>
        <taxon>Bacillati</taxon>
        <taxon>Bacillota</taxon>
        <taxon>Clostridia</taxon>
        <taxon>Eubacteriales</taxon>
        <taxon>Clostridiaceae</taxon>
        <taxon>Clostridium</taxon>
    </lineage>
</organism>
<dbReference type="InterPro" id="IPR000683">
    <property type="entry name" value="Gfo/Idh/MocA-like_OxRdtase_N"/>
</dbReference>
<protein>
    <submittedName>
        <fullName evidence="3">Oxidoreductase</fullName>
    </submittedName>
</protein>
<reference evidence="3 4" key="1">
    <citation type="submission" date="2014-01" db="EMBL/GenBank/DDBJ databases">
        <title>Plasmidome dynamics in the species complex Clostridium novyi sensu lato converts strains of independent lineages into distinctly different pathogens.</title>
        <authorList>
            <person name="Skarin H."/>
            <person name="Segerman B."/>
        </authorList>
    </citation>
    <scope>NUCLEOTIDE SEQUENCE [LARGE SCALE GENOMIC DNA]</scope>
    <source>
        <strain evidence="3 4">4552</strain>
    </source>
</reference>
<feature type="domain" description="GFO/IDH/MocA-like oxidoreductase" evidence="2">
    <location>
        <begin position="139"/>
        <end position="263"/>
    </location>
</feature>
<gene>
    <name evidence="3" type="ORF">Z968_06420</name>
</gene>
<name>A0A0A0I6F5_CLONO</name>
<dbReference type="GO" id="GO:0000166">
    <property type="term" value="F:nucleotide binding"/>
    <property type="evidence" value="ECO:0007669"/>
    <property type="project" value="InterPro"/>
</dbReference>
<accession>A0A0A0I6F5</accession>
<dbReference type="InterPro" id="IPR036291">
    <property type="entry name" value="NAD(P)-bd_dom_sf"/>
</dbReference>
<dbReference type="RefSeq" id="WP_039254816.1">
    <property type="nucleotide sequence ID" value="NZ_JENJ01000022.1"/>
</dbReference>
<dbReference type="PANTHER" id="PTHR43249">
    <property type="entry name" value="UDP-N-ACETYL-2-AMINO-2-DEOXY-D-GLUCURONATE OXIDASE"/>
    <property type="match status" value="1"/>
</dbReference>
<dbReference type="EMBL" id="JENJ01000022">
    <property type="protein sequence ID" value="KGM96437.1"/>
    <property type="molecule type" value="Genomic_DNA"/>
</dbReference>
<dbReference type="Gene3D" id="3.30.360.10">
    <property type="entry name" value="Dihydrodipicolinate Reductase, domain 2"/>
    <property type="match status" value="1"/>
</dbReference>
<dbReference type="Gene3D" id="3.40.50.720">
    <property type="entry name" value="NAD(P)-binding Rossmann-like Domain"/>
    <property type="match status" value="1"/>
</dbReference>
<proteinExistence type="predicted"/>
<dbReference type="Proteomes" id="UP000030012">
    <property type="component" value="Unassembled WGS sequence"/>
</dbReference>
<dbReference type="InterPro" id="IPR055170">
    <property type="entry name" value="GFO_IDH_MocA-like_dom"/>
</dbReference>
<dbReference type="AlphaFoldDB" id="A0A0A0I6F5"/>
<evidence type="ECO:0000313" key="3">
    <source>
        <dbReference type="EMBL" id="KGM96437.1"/>
    </source>
</evidence>
<dbReference type="OrthoDB" id="9815825at2"/>
<dbReference type="PANTHER" id="PTHR43249:SF1">
    <property type="entry name" value="D-GLUCOSIDE 3-DEHYDROGENASE"/>
    <property type="match status" value="1"/>
</dbReference>
<dbReference type="SUPFAM" id="SSF55347">
    <property type="entry name" value="Glyceraldehyde-3-phosphate dehydrogenase-like, C-terminal domain"/>
    <property type="match status" value="1"/>
</dbReference>
<dbReference type="SUPFAM" id="SSF51735">
    <property type="entry name" value="NAD(P)-binding Rossmann-fold domains"/>
    <property type="match status" value="1"/>
</dbReference>
<comment type="caution">
    <text evidence="3">The sequence shown here is derived from an EMBL/GenBank/DDBJ whole genome shotgun (WGS) entry which is preliminary data.</text>
</comment>
<evidence type="ECO:0000313" key="4">
    <source>
        <dbReference type="Proteomes" id="UP000030012"/>
    </source>
</evidence>
<dbReference type="Pfam" id="PF01408">
    <property type="entry name" value="GFO_IDH_MocA"/>
    <property type="match status" value="1"/>
</dbReference>